<dbReference type="PRINTS" id="PR00778">
    <property type="entry name" value="HTHARSR"/>
</dbReference>
<dbReference type="EMBL" id="SJST01000009">
    <property type="protein sequence ID" value="TCD11440.1"/>
    <property type="molecule type" value="Genomic_DNA"/>
</dbReference>
<protein>
    <submittedName>
        <fullName evidence="5">ArsR family transcriptional regulator</fullName>
    </submittedName>
</protein>
<evidence type="ECO:0000259" key="4">
    <source>
        <dbReference type="PROSITE" id="PS50987"/>
    </source>
</evidence>
<organism evidence="5 6">
    <name type="scientific">Oricola cellulosilytica</name>
    <dbReference type="NCBI Taxonomy" id="1429082"/>
    <lineage>
        <taxon>Bacteria</taxon>
        <taxon>Pseudomonadati</taxon>
        <taxon>Pseudomonadota</taxon>
        <taxon>Alphaproteobacteria</taxon>
        <taxon>Hyphomicrobiales</taxon>
        <taxon>Ahrensiaceae</taxon>
        <taxon>Oricola</taxon>
    </lineage>
</organism>
<evidence type="ECO:0000256" key="1">
    <source>
        <dbReference type="ARBA" id="ARBA00023015"/>
    </source>
</evidence>
<dbReference type="InterPro" id="IPR001845">
    <property type="entry name" value="HTH_ArsR_DNA-bd_dom"/>
</dbReference>
<keyword evidence="6" id="KW-1185">Reference proteome</keyword>
<dbReference type="AlphaFoldDB" id="A0A4R0P3N1"/>
<evidence type="ECO:0000256" key="2">
    <source>
        <dbReference type="ARBA" id="ARBA00023125"/>
    </source>
</evidence>
<comment type="caution">
    <text evidence="5">The sequence shown here is derived from an EMBL/GenBank/DDBJ whole genome shotgun (WGS) entry which is preliminary data.</text>
</comment>
<evidence type="ECO:0000313" key="5">
    <source>
        <dbReference type="EMBL" id="TCD11440.1"/>
    </source>
</evidence>
<dbReference type="PROSITE" id="PS50987">
    <property type="entry name" value="HTH_ARSR_2"/>
    <property type="match status" value="1"/>
</dbReference>
<dbReference type="InterPro" id="IPR011991">
    <property type="entry name" value="ArsR-like_HTH"/>
</dbReference>
<reference evidence="5 6" key="1">
    <citation type="journal article" date="2015" name="Antonie Van Leeuwenhoek">
        <title>Oricola cellulosilytica gen. nov., sp. nov., a cellulose-degrading bacterium of the family Phyllobacteriaceae isolated from surface seashore water, and emended descriptions of Mesorhizobium loti and Phyllobacterium myrsinacearum.</title>
        <authorList>
            <person name="Hameed A."/>
            <person name="Shahina M."/>
            <person name="Lai W.A."/>
            <person name="Lin S.Y."/>
            <person name="Young L.S."/>
            <person name="Liu Y.C."/>
            <person name="Hsu Y.H."/>
            <person name="Young C.C."/>
        </authorList>
    </citation>
    <scope>NUCLEOTIDE SEQUENCE [LARGE SCALE GENOMIC DNA]</scope>
    <source>
        <strain evidence="5 6">KCTC 52183</strain>
    </source>
</reference>
<accession>A0A4R0P3N1</accession>
<evidence type="ECO:0000256" key="3">
    <source>
        <dbReference type="ARBA" id="ARBA00023163"/>
    </source>
</evidence>
<dbReference type="InterPro" id="IPR036390">
    <property type="entry name" value="WH_DNA-bd_sf"/>
</dbReference>
<dbReference type="InterPro" id="IPR036388">
    <property type="entry name" value="WH-like_DNA-bd_sf"/>
</dbReference>
<dbReference type="CDD" id="cd00090">
    <property type="entry name" value="HTH_ARSR"/>
    <property type="match status" value="1"/>
</dbReference>
<feature type="domain" description="HTH arsR-type" evidence="4">
    <location>
        <begin position="1"/>
        <end position="88"/>
    </location>
</feature>
<sequence length="88" mass="9701">MSGADPFHAIADPHRRTMLEAMRRSPSTVGQLAEILPVSRPAVSQHMKILLDAGLVSAKAEGTRRIYSVNDAAFLPLNIWLDQFWSGD</sequence>
<dbReference type="NCBIfam" id="NF033788">
    <property type="entry name" value="HTH_metalloreg"/>
    <property type="match status" value="1"/>
</dbReference>
<dbReference type="Gene3D" id="1.10.10.10">
    <property type="entry name" value="Winged helix-like DNA-binding domain superfamily/Winged helix DNA-binding domain"/>
    <property type="match status" value="1"/>
</dbReference>
<dbReference type="InterPro" id="IPR051081">
    <property type="entry name" value="HTH_MetalResp_TranReg"/>
</dbReference>
<dbReference type="Proteomes" id="UP000291301">
    <property type="component" value="Unassembled WGS sequence"/>
</dbReference>
<keyword evidence="1" id="KW-0805">Transcription regulation</keyword>
<dbReference type="SMART" id="SM00418">
    <property type="entry name" value="HTH_ARSR"/>
    <property type="match status" value="1"/>
</dbReference>
<dbReference type="Pfam" id="PF01022">
    <property type="entry name" value="HTH_5"/>
    <property type="match status" value="1"/>
</dbReference>
<evidence type="ECO:0000313" key="6">
    <source>
        <dbReference type="Proteomes" id="UP000291301"/>
    </source>
</evidence>
<name>A0A4R0P3N1_9HYPH</name>
<dbReference type="PANTHER" id="PTHR33154">
    <property type="entry name" value="TRANSCRIPTIONAL REGULATOR, ARSR FAMILY"/>
    <property type="match status" value="1"/>
</dbReference>
<dbReference type="SUPFAM" id="SSF46785">
    <property type="entry name" value="Winged helix' DNA-binding domain"/>
    <property type="match status" value="1"/>
</dbReference>
<dbReference type="PANTHER" id="PTHR33154:SF33">
    <property type="entry name" value="TRANSCRIPTIONAL REPRESSOR SDPR"/>
    <property type="match status" value="1"/>
</dbReference>
<dbReference type="GO" id="GO:0003677">
    <property type="term" value="F:DNA binding"/>
    <property type="evidence" value="ECO:0007669"/>
    <property type="project" value="UniProtKB-KW"/>
</dbReference>
<proteinExistence type="predicted"/>
<keyword evidence="3" id="KW-0804">Transcription</keyword>
<keyword evidence="2" id="KW-0238">DNA-binding</keyword>
<dbReference type="RefSeq" id="WP_131571489.1">
    <property type="nucleotide sequence ID" value="NZ_JAINFK010000008.1"/>
</dbReference>
<gene>
    <name evidence="5" type="ORF">E0D97_17220</name>
</gene>
<dbReference type="OrthoDB" id="9790747at2"/>
<dbReference type="GO" id="GO:0003700">
    <property type="term" value="F:DNA-binding transcription factor activity"/>
    <property type="evidence" value="ECO:0007669"/>
    <property type="project" value="InterPro"/>
</dbReference>